<evidence type="ECO:0000256" key="2">
    <source>
        <dbReference type="ARBA" id="ARBA00022723"/>
    </source>
</evidence>
<gene>
    <name evidence="5" type="ORF">VTL71DRAFT_8967</name>
</gene>
<evidence type="ECO:0000313" key="5">
    <source>
        <dbReference type="EMBL" id="KAL2060915.1"/>
    </source>
</evidence>
<accession>A0ABR4BTI9</accession>
<keyword evidence="2" id="KW-0479">Metal-binding</keyword>
<evidence type="ECO:0000256" key="3">
    <source>
        <dbReference type="ARBA" id="ARBA00022833"/>
    </source>
</evidence>
<comment type="caution">
    <text evidence="5">The sequence shown here is derived from an EMBL/GenBank/DDBJ whole genome shotgun (WGS) entry which is preliminary data.</text>
</comment>
<evidence type="ECO:0000256" key="1">
    <source>
        <dbReference type="ARBA" id="ARBA00005495"/>
    </source>
</evidence>
<proteinExistence type="inferred from homology"/>
<dbReference type="InterPro" id="IPR052355">
    <property type="entry name" value="CENP-V-like"/>
</dbReference>
<reference evidence="5 6" key="1">
    <citation type="journal article" date="2024" name="Commun. Biol.">
        <title>Comparative genomic analysis of thermophilic fungi reveals convergent evolutionary adaptations and gene losses.</title>
        <authorList>
            <person name="Steindorff A.S."/>
            <person name="Aguilar-Pontes M.V."/>
            <person name="Robinson A.J."/>
            <person name="Andreopoulos B."/>
            <person name="LaButti K."/>
            <person name="Kuo A."/>
            <person name="Mondo S."/>
            <person name="Riley R."/>
            <person name="Otillar R."/>
            <person name="Haridas S."/>
            <person name="Lipzen A."/>
            <person name="Grimwood J."/>
            <person name="Schmutz J."/>
            <person name="Clum A."/>
            <person name="Reid I.D."/>
            <person name="Moisan M.C."/>
            <person name="Butler G."/>
            <person name="Nguyen T.T.M."/>
            <person name="Dewar K."/>
            <person name="Conant G."/>
            <person name="Drula E."/>
            <person name="Henrissat B."/>
            <person name="Hansel C."/>
            <person name="Singer S."/>
            <person name="Hutchinson M.I."/>
            <person name="de Vries R.P."/>
            <person name="Natvig D.O."/>
            <person name="Powell A.J."/>
            <person name="Tsang A."/>
            <person name="Grigoriev I.V."/>
        </authorList>
    </citation>
    <scope>NUCLEOTIDE SEQUENCE [LARGE SCALE GENOMIC DNA]</scope>
    <source>
        <strain evidence="5 6">CBS 494.80</strain>
    </source>
</reference>
<evidence type="ECO:0000313" key="6">
    <source>
        <dbReference type="Proteomes" id="UP001595075"/>
    </source>
</evidence>
<organism evidence="5 6">
    <name type="scientific">Oculimacula yallundae</name>
    <dbReference type="NCBI Taxonomy" id="86028"/>
    <lineage>
        <taxon>Eukaryota</taxon>
        <taxon>Fungi</taxon>
        <taxon>Dikarya</taxon>
        <taxon>Ascomycota</taxon>
        <taxon>Pezizomycotina</taxon>
        <taxon>Leotiomycetes</taxon>
        <taxon>Helotiales</taxon>
        <taxon>Ploettnerulaceae</taxon>
        <taxon>Oculimacula</taxon>
    </lineage>
</organism>
<evidence type="ECO:0000259" key="4">
    <source>
        <dbReference type="PROSITE" id="PS51891"/>
    </source>
</evidence>
<protein>
    <recommendedName>
        <fullName evidence="4">CENP-V/GFA domain-containing protein</fullName>
    </recommendedName>
</protein>
<keyword evidence="3" id="KW-0862">Zinc</keyword>
<dbReference type="PROSITE" id="PS51891">
    <property type="entry name" value="CENP_V_GFA"/>
    <property type="match status" value="1"/>
</dbReference>
<dbReference type="Gene3D" id="2.170.150.70">
    <property type="match status" value="2"/>
</dbReference>
<dbReference type="PANTHER" id="PTHR28620">
    <property type="entry name" value="CENTROMERE PROTEIN V"/>
    <property type="match status" value="1"/>
</dbReference>
<name>A0ABR4BTI9_9HELO</name>
<feature type="domain" description="CENP-V/GFA" evidence="4">
    <location>
        <begin position="134"/>
        <end position="255"/>
    </location>
</feature>
<dbReference type="SUPFAM" id="SSF51316">
    <property type="entry name" value="Mss4-like"/>
    <property type="match status" value="2"/>
</dbReference>
<dbReference type="EMBL" id="JAZHXI010000020">
    <property type="protein sequence ID" value="KAL2060915.1"/>
    <property type="molecule type" value="Genomic_DNA"/>
</dbReference>
<dbReference type="Proteomes" id="UP001595075">
    <property type="component" value="Unassembled WGS sequence"/>
</dbReference>
<keyword evidence="6" id="KW-1185">Reference proteome</keyword>
<dbReference type="InterPro" id="IPR006913">
    <property type="entry name" value="CENP-V/GFA"/>
</dbReference>
<comment type="similarity">
    <text evidence="1">Belongs to the Gfa family.</text>
</comment>
<sequence length="273" mass="30323">MAEPTPDLKTYHGNCHCGAFKFNLRIPELKSAMTCNCSICLKKGYWWIFPGPGALTLEKGDANLKGYEFGPCMMTHKDAPEGFNIGINARTLQNVELWSLEITKYDGQAAEPKYAPHSYSGPEPTADIKDAKVYSGTCHCGAVGLAMKTAGPLPTAGQHIEECECSICAREGVILTYPSPAQIHITNASFLTSYCCGRKWRSWEFCPVCGVCVWARKLDLTTEEYNAAGDTIEDYTVWKERMNVNLRVLDGVEWDEIKVVRGEDVSEPKYVVK</sequence>
<dbReference type="InterPro" id="IPR011057">
    <property type="entry name" value="Mss4-like_sf"/>
</dbReference>
<dbReference type="PANTHER" id="PTHR28620:SF1">
    <property type="entry name" value="CENP-V_GFA DOMAIN-CONTAINING PROTEIN"/>
    <property type="match status" value="1"/>
</dbReference>